<sequence length="564" mass="59182">MAVLIVPGVQVQARFDIVPPLPAASGIVGIAGIVDRVPADGGLVGVTRTTELRELLGPGTEASMPEAVHALANGAAELVVSAVTGGARAQTELRNTDGQVCVRLVCRSAGAWGNEMRADVQAITGADNAPIRVTLRLLRGGRVAETFSDLRVAPGQPDDLFDTINRSSRHVVALDPGFGAGTLPGDGIFAFAADGAALPVTEAGGARELLQLLPGDGVDPTGLSVQITTGAGRVGLRVSQRGLQESYTGLSMDPDDNRYLPDVLLREGRLVRARVLPSLAVAARLPRGTDAPQDFAGGVSPGVADYQTAIDRLEDDPRIDLVLAAFEAARPGAEVVQIHQALLAHAVRMADAAAPRIAFGAVTADEQRSLDAIRAHAAAVRGRRFVLIAPSGAAGAVAGAVGRLSPEIAPTFKPLPLFEIAPTRFRESELNRLLGSATNLFVVQDRIGVGIVVLKGIDTTGDQISVTRVADSCIRETKATAERYIGATNTDEARTALRQQLVATFTRMERAGWLVPSTDGTDPAFLVDVYSTQLDFGQGIVRVDIAVRPVRAIDYVYATIRVKV</sequence>
<dbReference type="EMBL" id="QKYU01000017">
    <property type="protein sequence ID" value="PZW42994.1"/>
    <property type="molecule type" value="Genomic_DNA"/>
</dbReference>
<accession>A0A2W7I8H8</accession>
<gene>
    <name evidence="1" type="ORF">C8P66_11719</name>
</gene>
<dbReference type="OrthoDB" id="5378253at2"/>
<evidence type="ECO:0000313" key="2">
    <source>
        <dbReference type="Proteomes" id="UP000249688"/>
    </source>
</evidence>
<protein>
    <submittedName>
        <fullName evidence="1">Tail sheath protein</fullName>
    </submittedName>
</protein>
<organism evidence="1 2">
    <name type="scientific">Humitalea rosea</name>
    <dbReference type="NCBI Taxonomy" id="990373"/>
    <lineage>
        <taxon>Bacteria</taxon>
        <taxon>Pseudomonadati</taxon>
        <taxon>Pseudomonadota</taxon>
        <taxon>Alphaproteobacteria</taxon>
        <taxon>Acetobacterales</taxon>
        <taxon>Roseomonadaceae</taxon>
        <taxon>Humitalea</taxon>
    </lineage>
</organism>
<keyword evidence="2" id="KW-1185">Reference proteome</keyword>
<proteinExistence type="predicted"/>
<name>A0A2W7I8H8_9PROT</name>
<dbReference type="Proteomes" id="UP000249688">
    <property type="component" value="Unassembled WGS sequence"/>
</dbReference>
<reference evidence="1 2" key="1">
    <citation type="submission" date="2018-06" db="EMBL/GenBank/DDBJ databases">
        <title>Genomic Encyclopedia of Archaeal and Bacterial Type Strains, Phase II (KMG-II): from individual species to whole genera.</title>
        <authorList>
            <person name="Goeker M."/>
        </authorList>
    </citation>
    <scope>NUCLEOTIDE SEQUENCE [LARGE SCALE GENOMIC DNA]</scope>
    <source>
        <strain evidence="1 2">DSM 24525</strain>
    </source>
</reference>
<evidence type="ECO:0000313" key="1">
    <source>
        <dbReference type="EMBL" id="PZW42994.1"/>
    </source>
</evidence>
<dbReference type="RefSeq" id="WP_111399091.1">
    <property type="nucleotide sequence ID" value="NZ_QKYU01000017.1"/>
</dbReference>
<dbReference type="AlphaFoldDB" id="A0A2W7I8H8"/>
<comment type="caution">
    <text evidence="1">The sequence shown here is derived from an EMBL/GenBank/DDBJ whole genome shotgun (WGS) entry which is preliminary data.</text>
</comment>